<evidence type="ECO:0000256" key="2">
    <source>
        <dbReference type="ARBA" id="ARBA00022679"/>
    </source>
</evidence>
<dbReference type="RefSeq" id="WP_226594333.1">
    <property type="nucleotide sequence ID" value="NZ_BLAY01000346.1"/>
</dbReference>
<gene>
    <name evidence="4" type="ORF">MiSe_92340</name>
</gene>
<dbReference type="SUPFAM" id="SSF53335">
    <property type="entry name" value="S-adenosyl-L-methionine-dependent methyltransferases"/>
    <property type="match status" value="1"/>
</dbReference>
<dbReference type="Gene3D" id="3.40.50.150">
    <property type="entry name" value="Vaccinia Virus protein VP39"/>
    <property type="match status" value="1"/>
</dbReference>
<dbReference type="PANTHER" id="PTHR43167">
    <property type="entry name" value="PUTATIVE (AFU_ORTHOLOGUE AFUA_6G01830)-RELATED"/>
    <property type="match status" value="1"/>
</dbReference>
<proteinExistence type="predicted"/>
<dbReference type="GO" id="GO:0008171">
    <property type="term" value="F:O-methyltransferase activity"/>
    <property type="evidence" value="ECO:0007669"/>
    <property type="project" value="InterPro"/>
</dbReference>
<keyword evidence="5" id="KW-1185">Reference proteome</keyword>
<protein>
    <submittedName>
        <fullName evidence="4">O-methyltransferase family protein</fullName>
    </submittedName>
</protein>
<dbReference type="GO" id="GO:0032259">
    <property type="term" value="P:methylation"/>
    <property type="evidence" value="ECO:0007669"/>
    <property type="project" value="UniProtKB-KW"/>
</dbReference>
<evidence type="ECO:0000313" key="5">
    <source>
        <dbReference type="Proteomes" id="UP001050975"/>
    </source>
</evidence>
<reference evidence="4" key="1">
    <citation type="submission" date="2019-10" db="EMBL/GenBank/DDBJ databases">
        <title>Draft genome sequece of Microseira wollei NIES-4236.</title>
        <authorList>
            <person name="Yamaguchi H."/>
            <person name="Suzuki S."/>
            <person name="Kawachi M."/>
        </authorList>
    </citation>
    <scope>NUCLEOTIDE SEQUENCE</scope>
    <source>
        <strain evidence="4">NIES-4236</strain>
    </source>
</reference>
<dbReference type="PANTHER" id="PTHR43167:SF1">
    <property type="entry name" value="PUTATIVE (AFU_ORTHOLOGUE AFUA_6G01830)-RELATED"/>
    <property type="match status" value="1"/>
</dbReference>
<sequence>MFVSSEAVLVLERLEKEAQTYSVPEGSPGHEGVWTPDGQIRYWQVLPTTGGLLHYLAKGKKAKAILELGCSAGYSSIWLGLAAVASLGKVHTVDMAQAKVNMARQNILEAGLDNAISVYHMNALKFLELNNQKYDFVFLDADENYIRYFYHINEILEPGGLLIADNAVNYKYLMKDFLETISNSMQDRGSVYHIDNGLAIYEKIN</sequence>
<dbReference type="CDD" id="cd02440">
    <property type="entry name" value="AdoMet_MTases"/>
    <property type="match status" value="1"/>
</dbReference>
<keyword evidence="2" id="KW-0808">Transferase</keyword>
<name>A0AAV3XTS9_9CYAN</name>
<keyword evidence="1" id="KW-0489">Methyltransferase</keyword>
<dbReference type="EMBL" id="BLAY01000346">
    <property type="protein sequence ID" value="GET44407.1"/>
    <property type="molecule type" value="Genomic_DNA"/>
</dbReference>
<dbReference type="Proteomes" id="UP001050975">
    <property type="component" value="Unassembled WGS sequence"/>
</dbReference>
<dbReference type="InterPro" id="IPR029063">
    <property type="entry name" value="SAM-dependent_MTases_sf"/>
</dbReference>
<dbReference type="Pfam" id="PF01596">
    <property type="entry name" value="Methyltransf_3"/>
    <property type="match status" value="1"/>
</dbReference>
<dbReference type="AlphaFoldDB" id="A0AAV3XTS9"/>
<organism evidence="4 5">
    <name type="scientific">Microseira wollei NIES-4236</name>
    <dbReference type="NCBI Taxonomy" id="2530354"/>
    <lineage>
        <taxon>Bacteria</taxon>
        <taxon>Bacillati</taxon>
        <taxon>Cyanobacteriota</taxon>
        <taxon>Cyanophyceae</taxon>
        <taxon>Oscillatoriophycideae</taxon>
        <taxon>Aerosakkonematales</taxon>
        <taxon>Aerosakkonemataceae</taxon>
        <taxon>Microseira</taxon>
    </lineage>
</organism>
<evidence type="ECO:0000256" key="3">
    <source>
        <dbReference type="ARBA" id="ARBA00022691"/>
    </source>
</evidence>
<evidence type="ECO:0000313" key="4">
    <source>
        <dbReference type="EMBL" id="GET44407.1"/>
    </source>
</evidence>
<comment type="caution">
    <text evidence="4">The sequence shown here is derived from an EMBL/GenBank/DDBJ whole genome shotgun (WGS) entry which is preliminary data.</text>
</comment>
<dbReference type="PROSITE" id="PS51682">
    <property type="entry name" value="SAM_OMT_I"/>
    <property type="match status" value="1"/>
</dbReference>
<keyword evidence="3" id="KW-0949">S-adenosyl-L-methionine</keyword>
<evidence type="ECO:0000256" key="1">
    <source>
        <dbReference type="ARBA" id="ARBA00022603"/>
    </source>
</evidence>
<accession>A0AAV3XTS9</accession>
<dbReference type="InterPro" id="IPR002935">
    <property type="entry name" value="SAM_O-MeTrfase"/>
</dbReference>